<keyword evidence="1" id="KW-1185">Reference proteome</keyword>
<evidence type="ECO:0000313" key="2">
    <source>
        <dbReference type="RefSeq" id="XP_075082896.1"/>
    </source>
</evidence>
<reference evidence="2" key="2">
    <citation type="submission" date="2025-08" db="UniProtKB">
        <authorList>
            <consortium name="RefSeq"/>
        </authorList>
    </citation>
    <scope>IDENTIFICATION</scope>
    <source>
        <tissue evidence="2">Leaf</tissue>
    </source>
</reference>
<reference evidence="1" key="1">
    <citation type="journal article" date="2014" name="Nat. Commun.">
        <title>The tobacco genome sequence and its comparison with those of tomato and potato.</title>
        <authorList>
            <person name="Sierro N."/>
            <person name="Battey J.N."/>
            <person name="Ouadi S."/>
            <person name="Bakaher N."/>
            <person name="Bovet L."/>
            <person name="Willig A."/>
            <person name="Goepfert S."/>
            <person name="Peitsch M.C."/>
            <person name="Ivanov N.V."/>
        </authorList>
    </citation>
    <scope>NUCLEOTIDE SEQUENCE [LARGE SCALE GENOMIC DNA]</scope>
</reference>
<dbReference type="RefSeq" id="XP_075082896.1">
    <property type="nucleotide sequence ID" value="XM_075226795.1"/>
</dbReference>
<sequence length="149" mass="17019">MSSCSAENVNKLDKTKAFYHNIKGFLLEVSFPDYNSDVENQLDQAFKLGEKLPKVYITRGNCYLKLGGENLSRAKDCFEYVIKEDPSRKDVFRKLAMLEIRMLEENGGDIAEEIIDECIGHANKAVFMDVNDGISWCNCDRSSREVKTF</sequence>
<organism evidence="1 2">
    <name type="scientific">Nicotiana tabacum</name>
    <name type="common">Common tobacco</name>
    <dbReference type="NCBI Taxonomy" id="4097"/>
    <lineage>
        <taxon>Eukaryota</taxon>
        <taxon>Viridiplantae</taxon>
        <taxon>Streptophyta</taxon>
        <taxon>Embryophyta</taxon>
        <taxon>Tracheophyta</taxon>
        <taxon>Spermatophyta</taxon>
        <taxon>Magnoliopsida</taxon>
        <taxon>eudicotyledons</taxon>
        <taxon>Gunneridae</taxon>
        <taxon>Pentapetalae</taxon>
        <taxon>asterids</taxon>
        <taxon>lamiids</taxon>
        <taxon>Solanales</taxon>
        <taxon>Solanaceae</taxon>
        <taxon>Nicotianoideae</taxon>
        <taxon>Nicotianeae</taxon>
        <taxon>Nicotiana</taxon>
    </lineage>
</organism>
<accession>A0AC58SD39</accession>
<proteinExistence type="predicted"/>
<gene>
    <name evidence="2" type="primary">LOC142166920</name>
</gene>
<name>A0AC58SD39_TOBAC</name>
<protein>
    <submittedName>
        <fullName evidence="2">Uncharacterized protein LOC142166920</fullName>
    </submittedName>
</protein>
<dbReference type="Proteomes" id="UP000790787">
    <property type="component" value="Chromosome 2"/>
</dbReference>
<evidence type="ECO:0000313" key="1">
    <source>
        <dbReference type="Proteomes" id="UP000790787"/>
    </source>
</evidence>